<dbReference type="Pfam" id="PF00121">
    <property type="entry name" value="TIM"/>
    <property type="match status" value="1"/>
</dbReference>
<dbReference type="EC" id="5.3.1.1" evidence="2"/>
<dbReference type="GO" id="GO:0006096">
    <property type="term" value="P:glycolytic process"/>
    <property type="evidence" value="ECO:0007669"/>
    <property type="project" value="UniProtKB-UniPathway"/>
</dbReference>
<dbReference type="GO" id="GO:0005829">
    <property type="term" value="C:cytosol"/>
    <property type="evidence" value="ECO:0007669"/>
    <property type="project" value="TreeGrafter"/>
</dbReference>
<dbReference type="InterPro" id="IPR035990">
    <property type="entry name" value="TIM_sf"/>
</dbReference>
<evidence type="ECO:0000256" key="1">
    <source>
        <dbReference type="ARBA" id="ARBA00023235"/>
    </source>
</evidence>
<dbReference type="PANTHER" id="PTHR21139:SF2">
    <property type="entry name" value="TRIOSEPHOSPHATE ISOMERASE"/>
    <property type="match status" value="1"/>
</dbReference>
<keyword evidence="1 2" id="KW-0413">Isomerase</keyword>
<reference evidence="3 4" key="1">
    <citation type="submission" date="2013-10" db="EMBL/GenBank/DDBJ databases">
        <title>Salinisphaera japonica YTM-1 Genome Sequencing.</title>
        <authorList>
            <person name="Lai Q."/>
            <person name="Li C."/>
            <person name="Shao Z."/>
        </authorList>
    </citation>
    <scope>NUCLEOTIDE SEQUENCE [LARGE SCALE GENOMIC DNA]</scope>
    <source>
        <strain evidence="3 4">YTM-1</strain>
    </source>
</reference>
<dbReference type="UniPathway" id="UPA00138"/>
<gene>
    <name evidence="3" type="ORF">SAJA_03595</name>
</gene>
<dbReference type="GO" id="GO:0046166">
    <property type="term" value="P:glyceraldehyde-3-phosphate biosynthetic process"/>
    <property type="evidence" value="ECO:0007669"/>
    <property type="project" value="TreeGrafter"/>
</dbReference>
<comment type="caution">
    <text evidence="3">The sequence shown here is derived from an EMBL/GenBank/DDBJ whole genome shotgun (WGS) entry which is preliminary data.</text>
</comment>
<dbReference type="PANTHER" id="PTHR21139">
    <property type="entry name" value="TRIOSEPHOSPHATE ISOMERASE"/>
    <property type="match status" value="1"/>
</dbReference>
<dbReference type="GO" id="GO:0019563">
    <property type="term" value="P:glycerol catabolic process"/>
    <property type="evidence" value="ECO:0007669"/>
    <property type="project" value="TreeGrafter"/>
</dbReference>
<dbReference type="InParanoid" id="A0A423PZQ1"/>
<comment type="catalytic activity">
    <reaction evidence="2">
        <text>D-glyceraldehyde 3-phosphate = dihydroxyacetone phosphate</text>
        <dbReference type="Rhea" id="RHEA:18585"/>
        <dbReference type="ChEBI" id="CHEBI:57642"/>
        <dbReference type="ChEBI" id="CHEBI:59776"/>
        <dbReference type="EC" id="5.3.1.1"/>
    </reaction>
</comment>
<dbReference type="GO" id="GO:0006094">
    <property type="term" value="P:gluconeogenesis"/>
    <property type="evidence" value="ECO:0007669"/>
    <property type="project" value="UniProtKB-UniPathway"/>
</dbReference>
<dbReference type="RefSeq" id="WP_123657271.1">
    <property type="nucleotide sequence ID" value="NZ_AYKG01000007.1"/>
</dbReference>
<dbReference type="GO" id="GO:0004807">
    <property type="term" value="F:triose-phosphate isomerase activity"/>
    <property type="evidence" value="ECO:0007669"/>
    <property type="project" value="UniProtKB-EC"/>
</dbReference>
<dbReference type="SUPFAM" id="SSF51351">
    <property type="entry name" value="Triosephosphate isomerase (TIM)"/>
    <property type="match status" value="1"/>
</dbReference>
<comment type="subunit">
    <text evidence="2">Homodimer.</text>
</comment>
<dbReference type="Gene3D" id="3.20.20.70">
    <property type="entry name" value="Aldolase class I"/>
    <property type="match status" value="1"/>
</dbReference>
<dbReference type="AlphaFoldDB" id="A0A423PZQ1"/>
<name>A0A423PZQ1_9GAMM</name>
<dbReference type="InterPro" id="IPR000652">
    <property type="entry name" value="Triosephosphate_isomerase"/>
</dbReference>
<evidence type="ECO:0000313" key="3">
    <source>
        <dbReference type="EMBL" id="ROO31171.1"/>
    </source>
</evidence>
<keyword evidence="2" id="KW-0963">Cytoplasm</keyword>
<proteinExistence type="inferred from homology"/>
<protein>
    <recommendedName>
        <fullName evidence="2">Triosephosphate isomerase</fullName>
        <ecNumber evidence="2">5.3.1.1</ecNumber>
    </recommendedName>
</protein>
<sequence>MPALSNKIIIGVSFKLYLSRGETREWCRRAGEIARAHPAVSGGDLELVIFPTLPAMETSMAAVDEAPVAFGAQDLFWEDRGAYTGAISGADLADMGARYAEIGHAERRAVFGETDGVIAQKVAAAVRNGLTPWLCIGEPENGEPDTAAAFCIAQLEASLATLDTPTDIVVAYEPVWAIGQAEAADAGHIQHVAQALAARLADDSRITHARVVYGGSAQVGTLAALNGAVDGLFLGRFAHDTAAFAAILDEAAALIAD</sequence>
<keyword evidence="4" id="KW-1185">Reference proteome</keyword>
<organism evidence="3 4">
    <name type="scientific">Salinisphaera japonica YTM-1</name>
    <dbReference type="NCBI Taxonomy" id="1209778"/>
    <lineage>
        <taxon>Bacteria</taxon>
        <taxon>Pseudomonadati</taxon>
        <taxon>Pseudomonadota</taxon>
        <taxon>Gammaproteobacteria</taxon>
        <taxon>Salinisphaerales</taxon>
        <taxon>Salinisphaeraceae</taxon>
        <taxon>Salinisphaera</taxon>
    </lineage>
</organism>
<evidence type="ECO:0000256" key="2">
    <source>
        <dbReference type="RuleBase" id="RU363013"/>
    </source>
</evidence>
<keyword evidence="2" id="KW-0312">Gluconeogenesis</keyword>
<comment type="subcellular location">
    <subcellularLocation>
        <location evidence="2">Cytoplasm</location>
    </subcellularLocation>
</comment>
<dbReference type="OrthoDB" id="9809429at2"/>
<comment type="pathway">
    <text evidence="2">Carbohydrate biosynthesis; gluconeogenesis.</text>
</comment>
<dbReference type="Proteomes" id="UP000285310">
    <property type="component" value="Unassembled WGS sequence"/>
</dbReference>
<dbReference type="UniPathway" id="UPA00109">
    <property type="reaction ID" value="UER00189"/>
</dbReference>
<comment type="similarity">
    <text evidence="2">Belongs to the triosephosphate isomerase family.</text>
</comment>
<dbReference type="EMBL" id="AYKG01000007">
    <property type="protein sequence ID" value="ROO31171.1"/>
    <property type="molecule type" value="Genomic_DNA"/>
</dbReference>
<evidence type="ECO:0000313" key="4">
    <source>
        <dbReference type="Proteomes" id="UP000285310"/>
    </source>
</evidence>
<dbReference type="PROSITE" id="PS51440">
    <property type="entry name" value="TIM_2"/>
    <property type="match status" value="1"/>
</dbReference>
<keyword evidence="2" id="KW-0324">Glycolysis</keyword>
<comment type="pathway">
    <text evidence="2">Carbohydrate degradation; glycolysis; D-glyceraldehyde 3-phosphate from glycerone phosphate: step 1/1.</text>
</comment>
<dbReference type="CDD" id="cd00311">
    <property type="entry name" value="TIM"/>
    <property type="match status" value="1"/>
</dbReference>
<dbReference type="InterPro" id="IPR013785">
    <property type="entry name" value="Aldolase_TIM"/>
</dbReference>
<accession>A0A423PZQ1</accession>